<keyword evidence="1" id="KW-0812">Transmembrane</keyword>
<name>A0A939T8M3_9ACTN</name>
<gene>
    <name evidence="2" type="ORF">J4573_39795</name>
</gene>
<keyword evidence="1" id="KW-1133">Transmembrane helix</keyword>
<dbReference type="AlphaFoldDB" id="A0A939T8M3"/>
<proteinExistence type="predicted"/>
<reference evidence="2" key="1">
    <citation type="submission" date="2021-03" db="EMBL/GenBank/DDBJ databases">
        <authorList>
            <person name="Kanchanasin P."/>
            <person name="Saeng-In P."/>
            <person name="Phongsopitanun W."/>
            <person name="Yuki M."/>
            <person name="Kudo T."/>
            <person name="Ohkuma M."/>
            <person name="Tanasupawat S."/>
        </authorList>
    </citation>
    <scope>NUCLEOTIDE SEQUENCE</scope>
    <source>
        <strain evidence="2">GKU 128</strain>
    </source>
</reference>
<evidence type="ECO:0000313" key="2">
    <source>
        <dbReference type="EMBL" id="MBO2453294.1"/>
    </source>
</evidence>
<protein>
    <submittedName>
        <fullName evidence="2">Uncharacterized protein</fullName>
    </submittedName>
</protein>
<comment type="caution">
    <text evidence="2">The sequence shown here is derived from an EMBL/GenBank/DDBJ whole genome shotgun (WGS) entry which is preliminary data.</text>
</comment>
<evidence type="ECO:0000256" key="1">
    <source>
        <dbReference type="SAM" id="Phobius"/>
    </source>
</evidence>
<sequence length="164" mass="17916">MTLADFLNEQRADQVTVQHAVRYAVTRLADYLPPEDMVAELESAADATSVGGALSSLSWDGALLLDTDLMLLAWLWSDPDTQPLVREAVAGAKDRLPVVEVSVIAAVALYGMYLAVTKGKKKTTKKITHKPDGSWDVLEETEYYPSAGQLGELTKLFKQLPPPE</sequence>
<dbReference type="RefSeq" id="WP_208261324.1">
    <property type="nucleotide sequence ID" value="NZ_JAGEOJ010000020.1"/>
</dbReference>
<feature type="transmembrane region" description="Helical" evidence="1">
    <location>
        <begin position="96"/>
        <end position="116"/>
    </location>
</feature>
<dbReference type="EMBL" id="JAGEOJ010000020">
    <property type="protein sequence ID" value="MBO2453294.1"/>
    <property type="molecule type" value="Genomic_DNA"/>
</dbReference>
<organism evidence="2 3">
    <name type="scientific">Actinomadura barringtoniae</name>
    <dbReference type="NCBI Taxonomy" id="1427535"/>
    <lineage>
        <taxon>Bacteria</taxon>
        <taxon>Bacillati</taxon>
        <taxon>Actinomycetota</taxon>
        <taxon>Actinomycetes</taxon>
        <taxon>Streptosporangiales</taxon>
        <taxon>Thermomonosporaceae</taxon>
        <taxon>Actinomadura</taxon>
    </lineage>
</organism>
<keyword evidence="1" id="KW-0472">Membrane</keyword>
<dbReference type="Proteomes" id="UP000669179">
    <property type="component" value="Unassembled WGS sequence"/>
</dbReference>
<keyword evidence="3" id="KW-1185">Reference proteome</keyword>
<accession>A0A939T8M3</accession>
<evidence type="ECO:0000313" key="3">
    <source>
        <dbReference type="Proteomes" id="UP000669179"/>
    </source>
</evidence>